<evidence type="ECO:0000313" key="10">
    <source>
        <dbReference type="Proteomes" id="UP000323324"/>
    </source>
</evidence>
<dbReference type="InterPro" id="IPR022572">
    <property type="entry name" value="DNA_rep/recomb_RecO_N"/>
</dbReference>
<dbReference type="InterPro" id="IPR042242">
    <property type="entry name" value="RecO_C"/>
</dbReference>
<dbReference type="InterPro" id="IPR012340">
    <property type="entry name" value="NA-bd_OB-fold"/>
</dbReference>
<dbReference type="NCBIfam" id="TIGR00613">
    <property type="entry name" value="reco"/>
    <property type="match status" value="1"/>
</dbReference>
<comment type="caution">
    <text evidence="9">The sequence shown here is derived from an EMBL/GenBank/DDBJ whole genome shotgun (WGS) entry which is preliminary data.</text>
</comment>
<comment type="function">
    <text evidence="7">Involved in DNA repair and RecF pathway recombination.</text>
</comment>
<keyword evidence="10" id="KW-1185">Reference proteome</keyword>
<evidence type="ECO:0000256" key="4">
    <source>
        <dbReference type="ARBA" id="ARBA00023172"/>
    </source>
</evidence>
<dbReference type="Pfam" id="PF11967">
    <property type="entry name" value="RecO_N"/>
    <property type="match status" value="1"/>
</dbReference>
<dbReference type="InterPro" id="IPR037278">
    <property type="entry name" value="ARFGAP/RecO"/>
</dbReference>
<dbReference type="PANTHER" id="PTHR33991">
    <property type="entry name" value="DNA REPAIR PROTEIN RECO"/>
    <property type="match status" value="1"/>
</dbReference>
<proteinExistence type="inferred from homology"/>
<keyword evidence="4 7" id="KW-0233">DNA recombination</keyword>
<evidence type="ECO:0000256" key="5">
    <source>
        <dbReference type="ARBA" id="ARBA00023204"/>
    </source>
</evidence>
<dbReference type="HAMAP" id="MF_00201">
    <property type="entry name" value="RecO"/>
    <property type="match status" value="1"/>
</dbReference>
<evidence type="ECO:0000256" key="6">
    <source>
        <dbReference type="ARBA" id="ARBA00033409"/>
    </source>
</evidence>
<feature type="domain" description="DNA replication/recombination mediator RecO N-terminal" evidence="8">
    <location>
        <begin position="1"/>
        <end position="79"/>
    </location>
</feature>
<dbReference type="EMBL" id="VSKM01000005">
    <property type="protein sequence ID" value="TYB75975.1"/>
    <property type="molecule type" value="Genomic_DNA"/>
</dbReference>
<dbReference type="Gene3D" id="1.20.1440.120">
    <property type="entry name" value="Recombination protein O, C-terminal domain"/>
    <property type="match status" value="1"/>
</dbReference>
<sequence length="239" mass="27756">MFTETKAIVLSKIKYRDSDLIVKCYTQNDGIVSYLLRGVFKSRKAYSKVAYFQELSQLHLVTDYKEKRGLQYIKEVKISYLYATLHTNVLKSAVVIFLAEVLSSALQEEEQNDTLFNYLEATLQWLDTNETYANFHLLFLLNLSKHLGFYPDKTEIDAPYFNLNDGEFQFEKESRYAISSENLVLLKQLLGTNFDTLEAVKINGTQRQAFLGIMLLYFELHLGAFKKPKSLQVFNEVFN</sequence>
<evidence type="ECO:0000256" key="2">
    <source>
        <dbReference type="ARBA" id="ARBA00021310"/>
    </source>
</evidence>
<keyword evidence="3 7" id="KW-0227">DNA damage</keyword>
<reference evidence="9 10" key="1">
    <citation type="submission" date="2019-08" db="EMBL/GenBank/DDBJ databases">
        <title>Genomes of Antarctic Bizionia species.</title>
        <authorList>
            <person name="Bowman J.P."/>
        </authorList>
    </citation>
    <scope>NUCLEOTIDE SEQUENCE [LARGE SCALE GENOMIC DNA]</scope>
    <source>
        <strain evidence="9 10">HFD</strain>
    </source>
</reference>
<name>A0A8H2QJK2_9FLAO</name>
<dbReference type="Pfam" id="PF02565">
    <property type="entry name" value="RecO_C"/>
    <property type="match status" value="1"/>
</dbReference>
<dbReference type="AlphaFoldDB" id="A0A8H2QJK2"/>
<evidence type="ECO:0000256" key="3">
    <source>
        <dbReference type="ARBA" id="ARBA00022763"/>
    </source>
</evidence>
<keyword evidence="5 7" id="KW-0234">DNA repair</keyword>
<dbReference type="GO" id="GO:0043590">
    <property type="term" value="C:bacterial nucleoid"/>
    <property type="evidence" value="ECO:0007669"/>
    <property type="project" value="TreeGrafter"/>
</dbReference>
<protein>
    <recommendedName>
        <fullName evidence="2 7">DNA repair protein RecO</fullName>
    </recommendedName>
    <alternativeName>
        <fullName evidence="6 7">Recombination protein O</fullName>
    </alternativeName>
</protein>
<organism evidence="9 10">
    <name type="scientific">Bizionia saleffrena</name>
    <dbReference type="NCBI Taxonomy" id="291189"/>
    <lineage>
        <taxon>Bacteria</taxon>
        <taxon>Pseudomonadati</taxon>
        <taxon>Bacteroidota</taxon>
        <taxon>Flavobacteriia</taxon>
        <taxon>Flavobacteriales</taxon>
        <taxon>Flavobacteriaceae</taxon>
        <taxon>Bizionia</taxon>
    </lineage>
</organism>
<accession>A0A8H2QJK2</accession>
<evidence type="ECO:0000313" key="9">
    <source>
        <dbReference type="EMBL" id="TYB75975.1"/>
    </source>
</evidence>
<dbReference type="RefSeq" id="WP_148369303.1">
    <property type="nucleotide sequence ID" value="NZ_VSKM01000005.1"/>
</dbReference>
<dbReference type="GO" id="GO:0006310">
    <property type="term" value="P:DNA recombination"/>
    <property type="evidence" value="ECO:0007669"/>
    <property type="project" value="UniProtKB-UniRule"/>
</dbReference>
<dbReference type="SUPFAM" id="SSF57863">
    <property type="entry name" value="ArfGap/RecO-like zinc finger"/>
    <property type="match status" value="1"/>
</dbReference>
<evidence type="ECO:0000256" key="7">
    <source>
        <dbReference type="HAMAP-Rule" id="MF_00201"/>
    </source>
</evidence>
<dbReference type="GO" id="GO:0006302">
    <property type="term" value="P:double-strand break repair"/>
    <property type="evidence" value="ECO:0007669"/>
    <property type="project" value="TreeGrafter"/>
</dbReference>
<evidence type="ECO:0000259" key="8">
    <source>
        <dbReference type="Pfam" id="PF11967"/>
    </source>
</evidence>
<gene>
    <name evidence="7 9" type="primary">recO</name>
    <name evidence="9" type="ORF">ES676_05865</name>
</gene>
<dbReference type="SUPFAM" id="SSF50249">
    <property type="entry name" value="Nucleic acid-binding proteins"/>
    <property type="match status" value="1"/>
</dbReference>
<dbReference type="Proteomes" id="UP000323324">
    <property type="component" value="Unassembled WGS sequence"/>
</dbReference>
<comment type="similarity">
    <text evidence="1 7">Belongs to the RecO family.</text>
</comment>
<dbReference type="PANTHER" id="PTHR33991:SF1">
    <property type="entry name" value="DNA REPAIR PROTEIN RECO"/>
    <property type="match status" value="1"/>
</dbReference>
<dbReference type="Gene3D" id="2.40.50.140">
    <property type="entry name" value="Nucleic acid-binding proteins"/>
    <property type="match status" value="1"/>
</dbReference>
<evidence type="ECO:0000256" key="1">
    <source>
        <dbReference type="ARBA" id="ARBA00007452"/>
    </source>
</evidence>
<dbReference type="InterPro" id="IPR003717">
    <property type="entry name" value="RecO"/>
</dbReference>